<evidence type="ECO:0000256" key="2">
    <source>
        <dbReference type="ARBA" id="ARBA00022692"/>
    </source>
</evidence>
<evidence type="ECO:0000256" key="1">
    <source>
        <dbReference type="ARBA" id="ARBA00004479"/>
    </source>
</evidence>
<dbReference type="InterPro" id="IPR013320">
    <property type="entry name" value="ConA-like_dom_sf"/>
</dbReference>
<feature type="transmembrane region" description="Helical" evidence="6">
    <location>
        <begin position="474"/>
        <end position="493"/>
    </location>
</feature>
<keyword evidence="2 6" id="KW-0812">Transmembrane</keyword>
<accession>A0ABM0MWX1</accession>
<reference evidence="10" key="1">
    <citation type="submission" date="2025-08" db="UniProtKB">
        <authorList>
            <consortium name="RefSeq"/>
        </authorList>
    </citation>
    <scope>IDENTIFICATION</scope>
    <source>
        <tissue evidence="10">Testes</tissue>
    </source>
</reference>
<protein>
    <submittedName>
        <fullName evidence="10">Protein ERGIC-53-like</fullName>
    </submittedName>
</protein>
<evidence type="ECO:0000313" key="9">
    <source>
        <dbReference type="Proteomes" id="UP000694865"/>
    </source>
</evidence>
<feature type="chain" id="PRO_5045624940" evidence="7">
    <location>
        <begin position="26"/>
        <end position="505"/>
    </location>
</feature>
<dbReference type="PANTHER" id="PTHR12223:SF28">
    <property type="entry name" value="LECTIN, MANNOSE BINDING 1 LIKE"/>
    <property type="match status" value="1"/>
</dbReference>
<dbReference type="RefSeq" id="XP_006824512.1">
    <property type="nucleotide sequence ID" value="XM_006824449.1"/>
</dbReference>
<dbReference type="CDD" id="cd06902">
    <property type="entry name" value="lectin_ERGIC-53_ERGL"/>
    <property type="match status" value="1"/>
</dbReference>
<dbReference type="Proteomes" id="UP000694865">
    <property type="component" value="Unplaced"/>
</dbReference>
<keyword evidence="4 6" id="KW-1133">Transmembrane helix</keyword>
<evidence type="ECO:0000259" key="8">
    <source>
        <dbReference type="PROSITE" id="PS51328"/>
    </source>
</evidence>
<evidence type="ECO:0000256" key="7">
    <source>
        <dbReference type="SAM" id="SignalP"/>
    </source>
</evidence>
<evidence type="ECO:0000256" key="6">
    <source>
        <dbReference type="SAM" id="Phobius"/>
    </source>
</evidence>
<evidence type="ECO:0000256" key="4">
    <source>
        <dbReference type="ARBA" id="ARBA00022989"/>
    </source>
</evidence>
<dbReference type="SUPFAM" id="SSF49899">
    <property type="entry name" value="Concanavalin A-like lectins/glucanases"/>
    <property type="match status" value="1"/>
</dbReference>
<dbReference type="Gene3D" id="2.60.120.200">
    <property type="match status" value="1"/>
</dbReference>
<organism evidence="9 10">
    <name type="scientific">Saccoglossus kowalevskii</name>
    <name type="common">Acorn worm</name>
    <dbReference type="NCBI Taxonomy" id="10224"/>
    <lineage>
        <taxon>Eukaryota</taxon>
        <taxon>Metazoa</taxon>
        <taxon>Hemichordata</taxon>
        <taxon>Enteropneusta</taxon>
        <taxon>Harrimaniidae</taxon>
        <taxon>Saccoglossus</taxon>
    </lineage>
</organism>
<dbReference type="PANTHER" id="PTHR12223">
    <property type="entry name" value="VESICULAR MANNOSE-BINDING LECTIN"/>
    <property type="match status" value="1"/>
</dbReference>
<sequence length="505" mass="57157">MASPVCSRIAVIVLFLAFIVIDSGAELPLKRFEYKFSFKGPHMAQKDGSVPFFEFGGSALASEDQIRVTPSLRSKRGYVWTKNVVPFPHWEVELIFRVSGRGRVGADGLAFWYRTDKGREGPVYGSTDRWNGLGVFFDSFDNDNQRNNPFILTMLNDGSKNYDHNSDGQTQQLGGCLRDFRNKPYPVRAKVEYYKNTLTLWFNNGMTESDMNYELCMRAENVILPANGYFGISAATGGLADDHDALKLLTHSLTVPASELPKPDGRITEEERQKFTREYDEYYEKLQKQKEEFRKLHPERVAGIGVEDFEDPNVRDLRLIYEGQHGIHQTIRELNRKLDEIIGRQERTLSTLSSVQSGGGTHMGGGGGGTPQMIDTIKRHEVDNVLNTQREISQSVRDIRSIVNDVQQKTGAIHLNQGQGGRAGDGLDFKLLVNELQDNLKLVKKDISYLTSKPEPRLPTCPDLPELPNCLSAGHFYFFMILQIVVILGYISYKHKQEVNAKKFF</sequence>
<feature type="domain" description="L-type lectin-like" evidence="8">
    <location>
        <begin position="30"/>
        <end position="253"/>
    </location>
</feature>
<dbReference type="Pfam" id="PF03388">
    <property type="entry name" value="Lectin_leg-like"/>
    <property type="match status" value="1"/>
</dbReference>
<keyword evidence="5 6" id="KW-0472">Membrane</keyword>
<comment type="subcellular location">
    <subcellularLocation>
        <location evidence="1">Membrane</location>
        <topology evidence="1">Single-pass type I membrane protein</topology>
    </subcellularLocation>
</comment>
<name>A0ABM0MWX1_SACKO</name>
<dbReference type="InterPro" id="IPR005052">
    <property type="entry name" value="Lectin_leg"/>
</dbReference>
<proteinExistence type="predicted"/>
<evidence type="ECO:0000313" key="10">
    <source>
        <dbReference type="RefSeq" id="XP_006824512.1"/>
    </source>
</evidence>
<keyword evidence="3 7" id="KW-0732">Signal</keyword>
<evidence type="ECO:0000256" key="5">
    <source>
        <dbReference type="ARBA" id="ARBA00023136"/>
    </source>
</evidence>
<keyword evidence="9" id="KW-1185">Reference proteome</keyword>
<gene>
    <name evidence="10" type="primary">LOC102802334</name>
</gene>
<dbReference type="InterPro" id="IPR051136">
    <property type="entry name" value="Intracellular_Lectin-GPT"/>
</dbReference>
<feature type="signal peptide" evidence="7">
    <location>
        <begin position="1"/>
        <end position="25"/>
    </location>
</feature>
<dbReference type="PROSITE" id="PS51328">
    <property type="entry name" value="L_LECTIN_LIKE"/>
    <property type="match status" value="1"/>
</dbReference>
<dbReference type="GeneID" id="102802334"/>
<evidence type="ECO:0000256" key="3">
    <source>
        <dbReference type="ARBA" id="ARBA00022729"/>
    </source>
</evidence>